<keyword evidence="3" id="KW-1003">Cell membrane</keyword>
<feature type="transmembrane region" description="Helical" evidence="7">
    <location>
        <begin position="12"/>
        <end position="33"/>
    </location>
</feature>
<evidence type="ECO:0000256" key="1">
    <source>
        <dbReference type="ARBA" id="ARBA00004651"/>
    </source>
</evidence>
<accession>A0A1I4C5P1</accession>
<dbReference type="RefSeq" id="WP_093321476.1">
    <property type="nucleotide sequence ID" value="NZ_FOSZ01000002.1"/>
</dbReference>
<feature type="transmembrane region" description="Helical" evidence="7">
    <location>
        <begin position="135"/>
        <end position="160"/>
    </location>
</feature>
<comment type="subcellular location">
    <subcellularLocation>
        <location evidence="1">Cell membrane</location>
        <topology evidence="1">Multi-pass membrane protein</topology>
    </subcellularLocation>
</comment>
<keyword evidence="6 7" id="KW-0472">Membrane</keyword>
<evidence type="ECO:0000259" key="8">
    <source>
        <dbReference type="Pfam" id="PF09335"/>
    </source>
</evidence>
<keyword evidence="5 7" id="KW-1133">Transmembrane helix</keyword>
<dbReference type="OrthoDB" id="948134at2"/>
<comment type="similarity">
    <text evidence="2">Belongs to the DedA family.</text>
</comment>
<gene>
    <name evidence="10" type="ORF">SAMN04488036_10234</name>
</gene>
<feature type="domain" description="VTT" evidence="8">
    <location>
        <begin position="37"/>
        <end position="156"/>
    </location>
</feature>
<evidence type="ECO:0000256" key="2">
    <source>
        <dbReference type="ARBA" id="ARBA00010792"/>
    </source>
</evidence>
<dbReference type="PANTHER" id="PTHR30353">
    <property type="entry name" value="INNER MEMBRANE PROTEIN DEDA-RELATED"/>
    <property type="match status" value="1"/>
</dbReference>
<evidence type="ECO:0000256" key="7">
    <source>
        <dbReference type="SAM" id="Phobius"/>
    </source>
</evidence>
<proteinExistence type="inferred from homology"/>
<feature type="transmembrane region" description="Helical" evidence="7">
    <location>
        <begin position="202"/>
        <end position="222"/>
    </location>
</feature>
<feature type="domain" description="LssY-like C-terminal" evidence="9">
    <location>
        <begin position="257"/>
        <end position="415"/>
    </location>
</feature>
<dbReference type="Pfam" id="PF09335">
    <property type="entry name" value="VTT_dom"/>
    <property type="match status" value="1"/>
</dbReference>
<dbReference type="Proteomes" id="UP000198851">
    <property type="component" value="Unassembled WGS sequence"/>
</dbReference>
<dbReference type="EMBL" id="FOSZ01000002">
    <property type="protein sequence ID" value="SFK75619.1"/>
    <property type="molecule type" value="Genomic_DNA"/>
</dbReference>
<evidence type="ECO:0000256" key="4">
    <source>
        <dbReference type="ARBA" id="ARBA00022692"/>
    </source>
</evidence>
<keyword evidence="11" id="KW-1185">Reference proteome</keyword>
<evidence type="ECO:0000313" key="11">
    <source>
        <dbReference type="Proteomes" id="UP000198851"/>
    </source>
</evidence>
<dbReference type="GO" id="GO:0005886">
    <property type="term" value="C:plasma membrane"/>
    <property type="evidence" value="ECO:0007669"/>
    <property type="project" value="UniProtKB-SubCell"/>
</dbReference>
<evidence type="ECO:0000256" key="5">
    <source>
        <dbReference type="ARBA" id="ARBA00022989"/>
    </source>
</evidence>
<dbReference type="InterPro" id="IPR032816">
    <property type="entry name" value="VTT_dom"/>
</dbReference>
<name>A0A1I4C5P1_9RHOB</name>
<dbReference type="InterPro" id="IPR032818">
    <property type="entry name" value="DedA-like"/>
</dbReference>
<evidence type="ECO:0000256" key="6">
    <source>
        <dbReference type="ARBA" id="ARBA00023136"/>
    </source>
</evidence>
<dbReference type="PANTHER" id="PTHR30353:SF15">
    <property type="entry name" value="INNER MEMBRANE PROTEIN YABI"/>
    <property type="match status" value="1"/>
</dbReference>
<evidence type="ECO:0000256" key="3">
    <source>
        <dbReference type="ARBA" id="ARBA00022475"/>
    </source>
</evidence>
<feature type="transmembrane region" description="Helical" evidence="7">
    <location>
        <begin position="172"/>
        <end position="190"/>
    </location>
</feature>
<evidence type="ECO:0000259" key="9">
    <source>
        <dbReference type="Pfam" id="PF14067"/>
    </source>
</evidence>
<keyword evidence="4 7" id="KW-0812">Transmembrane</keyword>
<organism evidence="10 11">
    <name type="scientific">Shimia haliotis</name>
    <dbReference type="NCBI Taxonomy" id="1280847"/>
    <lineage>
        <taxon>Bacteria</taxon>
        <taxon>Pseudomonadati</taxon>
        <taxon>Pseudomonadota</taxon>
        <taxon>Alphaproteobacteria</taxon>
        <taxon>Rhodobacterales</taxon>
        <taxon>Roseobacteraceae</taxon>
    </lineage>
</organism>
<sequence>MTDLLTMANSVPGYFLLGLVAFCDTLIGVGFFVFGEAAFLASGALWTSTGQAWPVAMVFCLSWAGDLTSFTLGRRFGRRFSLRYLKRLKRRRAWRGAQSALHRKGGAFVIVSRLLGPTAWVTPFLAGTMGMATPIFAAASAIGVILGVGQFVLLGALGYQSLPYITSLLSDHIWTIALGLTLLLSAIFVWRRSEASCAMRALKVVIVAAVVFGASNLLYFFALNPHPVAASPALSTRSVCDLANRPLLAHPGHTDWHLPQPVNVVLLSGRRGSDLMSALGWHQNLTFSQNAISFVDFLRQLARQTPPVSELLFDGRPANSAFQMSGTIKKREHIRWWDVGPDFSVGAISRDDELAIKYYRHLPVLLHDIDPRVDHSRDMLRSQVIENNRFDVLGFASLAQEVPDGVEADYQTDGRVLVIVDRDADIPPDTLSCLKITPLT</sequence>
<evidence type="ECO:0000313" key="10">
    <source>
        <dbReference type="EMBL" id="SFK75619.1"/>
    </source>
</evidence>
<protein>
    <submittedName>
        <fullName evidence="10">Membrane protein DedA, SNARE-associated domain</fullName>
    </submittedName>
</protein>
<feature type="transmembrane region" description="Helical" evidence="7">
    <location>
        <begin position="53"/>
        <end position="73"/>
    </location>
</feature>
<dbReference type="STRING" id="1280847.SAMN04488036_10234"/>
<dbReference type="Pfam" id="PF14067">
    <property type="entry name" value="LssY_C"/>
    <property type="match status" value="1"/>
</dbReference>
<dbReference type="AlphaFoldDB" id="A0A1I4C5P1"/>
<reference evidence="11" key="1">
    <citation type="submission" date="2016-10" db="EMBL/GenBank/DDBJ databases">
        <authorList>
            <person name="Varghese N."/>
            <person name="Submissions S."/>
        </authorList>
    </citation>
    <scope>NUCLEOTIDE SEQUENCE [LARGE SCALE GENOMIC DNA]</scope>
    <source>
        <strain evidence="11">DSM 28453</strain>
    </source>
</reference>
<dbReference type="InterPro" id="IPR025902">
    <property type="entry name" value="LssY-like-C_dom"/>
</dbReference>